<dbReference type="GO" id="GO:0003677">
    <property type="term" value="F:DNA binding"/>
    <property type="evidence" value="ECO:0007669"/>
    <property type="project" value="InterPro"/>
</dbReference>
<proteinExistence type="predicted"/>
<dbReference type="STRING" id="74649.A0A2P6QZN7"/>
<dbReference type="OMA" id="HEMANTM"/>
<dbReference type="SUPFAM" id="SSF53098">
    <property type="entry name" value="Ribonuclease H-like"/>
    <property type="match status" value="1"/>
</dbReference>
<dbReference type="AlphaFoldDB" id="A0A2P6QZN7"/>
<dbReference type="PANTHER" id="PTHR23272">
    <property type="entry name" value="BED FINGER-RELATED"/>
    <property type="match status" value="1"/>
</dbReference>
<dbReference type="Proteomes" id="UP000238479">
    <property type="component" value="Chromosome 4"/>
</dbReference>
<protein>
    <submittedName>
        <fullName evidence="3">Putative HAT dimerization domain, ribonuclease H-like domain, hAT-like transposase, RNase-H</fullName>
    </submittedName>
</protein>
<dbReference type="InterPro" id="IPR025525">
    <property type="entry name" value="hAT-like_transposase_RNase-H"/>
</dbReference>
<name>A0A2P6QZN7_ROSCH</name>
<comment type="caution">
    <text evidence="3">The sequence shown here is derived from an EMBL/GenBank/DDBJ whole genome shotgun (WGS) entry which is preliminary data.</text>
</comment>
<evidence type="ECO:0000313" key="4">
    <source>
        <dbReference type="Proteomes" id="UP000238479"/>
    </source>
</evidence>
<dbReference type="PANTHER" id="PTHR23272:SF167">
    <property type="entry name" value="ZINC FINGER BED DOMAIN-CONTAINING PROTEIN RICESLEEPER 2-LIKE"/>
    <property type="match status" value="1"/>
</dbReference>
<dbReference type="Pfam" id="PF14372">
    <property type="entry name" value="hAT-like_RNase-H"/>
    <property type="match status" value="1"/>
</dbReference>
<feature type="domain" description="hAT-like transposase RNase-H fold" evidence="2">
    <location>
        <begin position="88"/>
        <end position="186"/>
    </location>
</feature>
<keyword evidence="4" id="KW-1185">Reference proteome</keyword>
<dbReference type="Pfam" id="PF05699">
    <property type="entry name" value="Dimer_Tnp_hAT"/>
    <property type="match status" value="1"/>
</dbReference>
<reference evidence="3 4" key="1">
    <citation type="journal article" date="2018" name="Nat. Genet.">
        <title>The Rosa genome provides new insights in the design of modern roses.</title>
        <authorList>
            <person name="Bendahmane M."/>
        </authorList>
    </citation>
    <scope>NUCLEOTIDE SEQUENCE [LARGE SCALE GENOMIC DNA]</scope>
    <source>
        <strain evidence="4">cv. Old Blush</strain>
    </source>
</reference>
<dbReference type="GO" id="GO:0046983">
    <property type="term" value="F:protein dimerization activity"/>
    <property type="evidence" value="ECO:0007669"/>
    <property type="project" value="InterPro"/>
</dbReference>
<evidence type="ECO:0000259" key="2">
    <source>
        <dbReference type="Pfam" id="PF14372"/>
    </source>
</evidence>
<evidence type="ECO:0000313" key="3">
    <source>
        <dbReference type="EMBL" id="PRQ39657.1"/>
    </source>
</evidence>
<evidence type="ECO:0000259" key="1">
    <source>
        <dbReference type="Pfam" id="PF05699"/>
    </source>
</evidence>
<feature type="domain" description="HAT C-terminal dimerisation" evidence="1">
    <location>
        <begin position="232"/>
        <end position="314"/>
    </location>
</feature>
<dbReference type="InterPro" id="IPR008906">
    <property type="entry name" value="HATC_C_dom"/>
</dbReference>
<dbReference type="InterPro" id="IPR012337">
    <property type="entry name" value="RNaseH-like_sf"/>
</dbReference>
<dbReference type="Gramene" id="PRQ39657">
    <property type="protein sequence ID" value="PRQ39657"/>
    <property type="gene ID" value="RchiOBHm_Chr4g0427661"/>
</dbReference>
<dbReference type="EMBL" id="PDCK01000042">
    <property type="protein sequence ID" value="PRQ39657.1"/>
    <property type="molecule type" value="Genomic_DNA"/>
</dbReference>
<dbReference type="OrthoDB" id="1165645at2759"/>
<gene>
    <name evidence="3" type="ORF">RchiOBHm_Chr4g0427661</name>
</gene>
<sequence length="344" mass="40645">MARKQRFLECIVQVGMRGTRRGLRQDVPTRWNSTYLMLYSAIYYRRALINFALSDIDFKCCPSPDEWDKIEKISKFLGYFYEVTLLFSGTKYPTSNLFFPKVFVIQHNIQQAMRHQDGFMRQMGLETNMKFEKYWSDYSLILGIAIVMDPRYKMEFVEWAYSKLYGVNSEQLKQFIDTLFSVFDVYVEKWSNPDNSSGFMSESCSQTEGEDTILEEFDANYKNGSTSNMKNEFHKYLDEERLERKKELDVLSWWKMEQFRYPILFHMACDVLTIPISTVASESAFNIAGRVLDQYRSSLLLDIVQALLCTRDWIFGKKDQDQTDLEQLTEDVLDLTLNRQDHTN</sequence>
<organism evidence="3 4">
    <name type="scientific">Rosa chinensis</name>
    <name type="common">China rose</name>
    <dbReference type="NCBI Taxonomy" id="74649"/>
    <lineage>
        <taxon>Eukaryota</taxon>
        <taxon>Viridiplantae</taxon>
        <taxon>Streptophyta</taxon>
        <taxon>Embryophyta</taxon>
        <taxon>Tracheophyta</taxon>
        <taxon>Spermatophyta</taxon>
        <taxon>Magnoliopsida</taxon>
        <taxon>eudicotyledons</taxon>
        <taxon>Gunneridae</taxon>
        <taxon>Pentapetalae</taxon>
        <taxon>rosids</taxon>
        <taxon>fabids</taxon>
        <taxon>Rosales</taxon>
        <taxon>Rosaceae</taxon>
        <taxon>Rosoideae</taxon>
        <taxon>Rosoideae incertae sedis</taxon>
        <taxon>Rosa</taxon>
    </lineage>
</organism>
<accession>A0A2P6QZN7</accession>